<gene>
    <name evidence="1" type="ORF">EAH69_07665</name>
</gene>
<evidence type="ECO:0000313" key="2">
    <source>
        <dbReference type="Proteomes" id="UP000275348"/>
    </source>
</evidence>
<dbReference type="CDD" id="cd00448">
    <property type="entry name" value="YjgF_YER057c_UK114_family"/>
    <property type="match status" value="1"/>
</dbReference>
<dbReference type="AlphaFoldDB" id="A0A3L9MA17"/>
<dbReference type="OrthoDB" id="881979at2"/>
<protein>
    <submittedName>
        <fullName evidence="1">RidA family protein</fullName>
    </submittedName>
</protein>
<dbReference type="Proteomes" id="UP000275348">
    <property type="component" value="Unassembled WGS sequence"/>
</dbReference>
<dbReference type="InterPro" id="IPR006175">
    <property type="entry name" value="YjgF/YER057c/UK114"/>
</dbReference>
<dbReference type="SUPFAM" id="SSF55298">
    <property type="entry name" value="YjgF-like"/>
    <property type="match status" value="1"/>
</dbReference>
<proteinExistence type="predicted"/>
<accession>A0A3L9MA17</accession>
<dbReference type="Pfam" id="PF01042">
    <property type="entry name" value="Ribonuc_L-PSP"/>
    <property type="match status" value="1"/>
</dbReference>
<comment type="caution">
    <text evidence="1">The sequence shown here is derived from an EMBL/GenBank/DDBJ whole genome shotgun (WGS) entry which is preliminary data.</text>
</comment>
<dbReference type="Gene3D" id="3.30.1330.40">
    <property type="entry name" value="RutC-like"/>
    <property type="match status" value="1"/>
</dbReference>
<organism evidence="1 2">
    <name type="scientific">Faecalibacter macacae</name>
    <dbReference type="NCBI Taxonomy" id="1859289"/>
    <lineage>
        <taxon>Bacteria</taxon>
        <taxon>Pseudomonadati</taxon>
        <taxon>Bacteroidota</taxon>
        <taxon>Flavobacteriia</taxon>
        <taxon>Flavobacteriales</taxon>
        <taxon>Weeksellaceae</taxon>
        <taxon>Faecalibacter</taxon>
    </lineage>
</organism>
<dbReference type="InterPro" id="IPR035959">
    <property type="entry name" value="RutC-like_sf"/>
</dbReference>
<dbReference type="RefSeq" id="WP_121934602.1">
    <property type="nucleotide sequence ID" value="NZ_RDOJ01000008.1"/>
</dbReference>
<dbReference type="EMBL" id="RDOJ01000008">
    <property type="protein sequence ID" value="RLZ09920.1"/>
    <property type="molecule type" value="Genomic_DNA"/>
</dbReference>
<evidence type="ECO:0000313" key="1">
    <source>
        <dbReference type="EMBL" id="RLZ09920.1"/>
    </source>
</evidence>
<sequence>MQKQIINPWKWQEDRNYQQAIEIIAPQKTLYISGQAAIDENGISSNEEMIYQLITSITNLEKVLQEANYPLNSIVKLTVYTVSLDELYPHFYMIQDWIKTNQIETALTVIEVKGLFQTLKIELDATAVI</sequence>
<keyword evidence="2" id="KW-1185">Reference proteome</keyword>
<reference evidence="1 2" key="1">
    <citation type="submission" date="2018-10" db="EMBL/GenBank/DDBJ databases">
        <authorList>
            <person name="Chen X."/>
        </authorList>
    </citation>
    <scope>NUCLEOTIDE SEQUENCE [LARGE SCALE GENOMIC DNA]</scope>
    <source>
        <strain evidence="1 2">YIM 102668</strain>
    </source>
</reference>
<name>A0A3L9MA17_9FLAO</name>